<evidence type="ECO:0000313" key="2">
    <source>
        <dbReference type="Proteomes" id="UP001189624"/>
    </source>
</evidence>
<accession>A0AA86VTE7</accession>
<gene>
    <name evidence="1" type="ORF">AYBTSS11_LOCUS21249</name>
</gene>
<dbReference type="Gramene" id="rna-AYBTSS11_LOCUS21249">
    <property type="protein sequence ID" value="CAJ1967563.1"/>
    <property type="gene ID" value="gene-AYBTSS11_LOCUS21249"/>
</dbReference>
<dbReference type="AlphaFoldDB" id="A0AA86VTE7"/>
<protein>
    <submittedName>
        <fullName evidence="1">Uncharacterized protein</fullName>
    </submittedName>
</protein>
<dbReference type="EMBL" id="OY731404">
    <property type="protein sequence ID" value="CAJ1967563.1"/>
    <property type="molecule type" value="Genomic_DNA"/>
</dbReference>
<reference evidence="1" key="1">
    <citation type="submission" date="2023-10" db="EMBL/GenBank/DDBJ databases">
        <authorList>
            <person name="Domelevo Entfellner J.-B."/>
        </authorList>
    </citation>
    <scope>NUCLEOTIDE SEQUENCE</scope>
</reference>
<proteinExistence type="predicted"/>
<dbReference type="Proteomes" id="UP001189624">
    <property type="component" value="Chromosome 7"/>
</dbReference>
<evidence type="ECO:0000313" key="1">
    <source>
        <dbReference type="EMBL" id="CAJ1967563.1"/>
    </source>
</evidence>
<name>A0AA86VTE7_9FABA</name>
<organism evidence="1 2">
    <name type="scientific">Sphenostylis stenocarpa</name>
    <dbReference type="NCBI Taxonomy" id="92480"/>
    <lineage>
        <taxon>Eukaryota</taxon>
        <taxon>Viridiplantae</taxon>
        <taxon>Streptophyta</taxon>
        <taxon>Embryophyta</taxon>
        <taxon>Tracheophyta</taxon>
        <taxon>Spermatophyta</taxon>
        <taxon>Magnoliopsida</taxon>
        <taxon>eudicotyledons</taxon>
        <taxon>Gunneridae</taxon>
        <taxon>Pentapetalae</taxon>
        <taxon>rosids</taxon>
        <taxon>fabids</taxon>
        <taxon>Fabales</taxon>
        <taxon>Fabaceae</taxon>
        <taxon>Papilionoideae</taxon>
        <taxon>50 kb inversion clade</taxon>
        <taxon>NPAAA clade</taxon>
        <taxon>indigoferoid/millettioid clade</taxon>
        <taxon>Phaseoleae</taxon>
        <taxon>Sphenostylis</taxon>
    </lineage>
</organism>
<sequence length="97" mass="10333">MRRSSEAEVQTPLGVKLEAATLLIAEKKKSSISGEAKNAIGDFLDDENVMATLLFLGAGGHVETSEFLKKLVPCILCVGTLLNPNVKGSSPKQLHKV</sequence>
<keyword evidence="2" id="KW-1185">Reference proteome</keyword>